<gene>
    <name evidence="1" type="ORF">VAE063_330002</name>
</gene>
<sequence>MNVVLFPEESDVNSFTYNKERKIIFKEWHHQEDDSYTYSEKFSEKLPSQESEANLSFVHGSLELHYIEAVKTLARKKNILVIDDVEDIDF</sequence>
<evidence type="ECO:0000313" key="1">
    <source>
        <dbReference type="EMBL" id="CAH8206414.1"/>
    </source>
</evidence>
<comment type="caution">
    <text evidence="1">The sequence shown here is derived from an EMBL/GenBank/DDBJ whole genome shotgun (WGS) entry which is preliminary data.</text>
</comment>
<organism evidence="1 2">
    <name type="scientific">Vibrio aestuarianus</name>
    <dbReference type="NCBI Taxonomy" id="28171"/>
    <lineage>
        <taxon>Bacteria</taxon>
        <taxon>Pseudomonadati</taxon>
        <taxon>Pseudomonadota</taxon>
        <taxon>Gammaproteobacteria</taxon>
        <taxon>Vibrionales</taxon>
        <taxon>Vibrionaceae</taxon>
        <taxon>Vibrio</taxon>
    </lineage>
</organism>
<accession>A0ABN8TM78</accession>
<keyword evidence="2" id="KW-1185">Reference proteome</keyword>
<proteinExistence type="predicted"/>
<name>A0ABN8TM78_9VIBR</name>
<protein>
    <submittedName>
        <fullName evidence="1">Uncharacterized protein</fullName>
    </submittedName>
</protein>
<reference evidence="1" key="1">
    <citation type="submission" date="2022-06" db="EMBL/GenBank/DDBJ databases">
        <authorList>
            <person name="Goudenege D."/>
            <person name="Le Roux F."/>
        </authorList>
    </citation>
    <scope>NUCLEOTIDE SEQUENCE</scope>
    <source>
        <strain evidence="1">12-063</strain>
    </source>
</reference>
<dbReference type="Proteomes" id="UP001152658">
    <property type="component" value="Unassembled WGS sequence"/>
</dbReference>
<dbReference type="EMBL" id="CALYLK010000068">
    <property type="protein sequence ID" value="CAH8206414.1"/>
    <property type="molecule type" value="Genomic_DNA"/>
</dbReference>
<evidence type="ECO:0000313" key="2">
    <source>
        <dbReference type="Proteomes" id="UP001152658"/>
    </source>
</evidence>